<evidence type="ECO:0000313" key="16">
    <source>
        <dbReference type="Proteomes" id="UP000695007"/>
    </source>
</evidence>
<dbReference type="InterPro" id="IPR050332">
    <property type="entry name" value="GPCR_2"/>
</dbReference>
<dbReference type="Gene3D" id="4.10.1240.10">
    <property type="entry name" value="GPCR, family 2, extracellular hormone receptor domain"/>
    <property type="match status" value="1"/>
</dbReference>
<dbReference type="InterPro" id="IPR001879">
    <property type="entry name" value="GPCR_2_extracellular_dom"/>
</dbReference>
<dbReference type="GO" id="GO:0008036">
    <property type="term" value="F:diuretic hormone receptor activity"/>
    <property type="evidence" value="ECO:0007669"/>
    <property type="project" value="InterPro"/>
</dbReference>
<dbReference type="SUPFAM" id="SSF111418">
    <property type="entry name" value="Hormone receptor domain"/>
    <property type="match status" value="1"/>
</dbReference>
<feature type="transmembrane region" description="Helical" evidence="13">
    <location>
        <begin position="104"/>
        <end position="126"/>
    </location>
</feature>
<keyword evidence="3" id="KW-1003">Cell membrane</keyword>
<evidence type="ECO:0000256" key="1">
    <source>
        <dbReference type="ARBA" id="ARBA00004651"/>
    </source>
</evidence>
<dbReference type="InterPro" id="IPR002001">
    <property type="entry name" value="GPCR_2_diuretic_rcpt"/>
</dbReference>
<dbReference type="SUPFAM" id="SSF81321">
    <property type="entry name" value="Family A G protein-coupled receptor-like"/>
    <property type="match status" value="1"/>
</dbReference>
<proteinExistence type="inferred from homology"/>
<evidence type="ECO:0000256" key="3">
    <source>
        <dbReference type="ARBA" id="ARBA00022475"/>
    </source>
</evidence>
<evidence type="ECO:0000256" key="8">
    <source>
        <dbReference type="ARBA" id="ARBA00023170"/>
    </source>
</evidence>
<feature type="transmembrane region" description="Helical" evidence="13">
    <location>
        <begin position="138"/>
        <end position="157"/>
    </location>
</feature>
<keyword evidence="4 13" id="KW-0812">Transmembrane</keyword>
<sequence>MKDKSRNTEVDCSRRLDEEIAEIEPNCLASWDSLLCWPRTRVGSLAVQPCFEELHGIEYDSSQNASRWCRANGTWDSYSNYSQCKELRLTPPDAENGVEITTQLYFVGYGLSLSTLIIAVVIYLYYRELRCLRNVIHTNLMFTYILADFLWILTTVSQVSLQRNIPMCIIFYSLYHYFQLTNFFWMFVEGLYLYLLVVKTFSGENIKLKMCLFIGWGIPFVVVTVWGIAKSLGKKFITTEIQESALSRHCPWMIPHPFDWLYQVPAIFVLCINVLFLFMIMWVLITKLRSATNVETQQYRKAAKALLVLIPLLGVTYILVLAGPTEGQAANMFTYMRAILLSSQGLSVALFYCFLNSEVRNALRHHYERWTTERSLGTGQRYYAHWAPRSRTESIRLYSRPTTNVSANSHVKETTVSEANATTVVDAHPRPAVRTFLGRFKKNHV</sequence>
<feature type="transmembrane region" description="Helical" evidence="13">
    <location>
        <begin position="177"/>
        <end position="198"/>
    </location>
</feature>
<dbReference type="Proteomes" id="UP000695007">
    <property type="component" value="Unplaced"/>
</dbReference>
<dbReference type="GO" id="GO:0017046">
    <property type="term" value="F:peptide hormone binding"/>
    <property type="evidence" value="ECO:0007669"/>
    <property type="project" value="TreeGrafter"/>
</dbReference>
<evidence type="ECO:0000256" key="7">
    <source>
        <dbReference type="ARBA" id="ARBA00023136"/>
    </source>
</evidence>
<keyword evidence="9" id="KW-0325">Glycoprotein</keyword>
<dbReference type="CDD" id="cd15263">
    <property type="entry name" value="7tmB1_DH_R"/>
    <property type="match status" value="1"/>
</dbReference>
<evidence type="ECO:0000259" key="14">
    <source>
        <dbReference type="PROSITE" id="PS50227"/>
    </source>
</evidence>
<dbReference type="Pfam" id="PF00002">
    <property type="entry name" value="7tm_2"/>
    <property type="match status" value="1"/>
</dbReference>
<evidence type="ECO:0000256" key="13">
    <source>
        <dbReference type="SAM" id="Phobius"/>
    </source>
</evidence>
<keyword evidence="5 13" id="KW-1133">Transmembrane helix</keyword>
<evidence type="ECO:0000256" key="10">
    <source>
        <dbReference type="ARBA" id="ARBA00023224"/>
    </source>
</evidence>
<dbReference type="PROSITE" id="PS50261">
    <property type="entry name" value="G_PROTEIN_RECEP_F2_4"/>
    <property type="match status" value="1"/>
</dbReference>
<dbReference type="GeneID" id="105359098"/>
<evidence type="ECO:0000313" key="17">
    <source>
        <dbReference type="RefSeq" id="XP_011493880.1"/>
    </source>
</evidence>
<evidence type="ECO:0000256" key="2">
    <source>
        <dbReference type="ARBA" id="ARBA00005314"/>
    </source>
</evidence>
<comment type="function">
    <text evidence="11">Receptor for the insect diurectic hormone. The activity of this receptor is mediated by G proteins which activate adenylyl cyclase.</text>
</comment>
<dbReference type="KEGG" id="csol:105359098"/>
<feature type="transmembrane region" description="Helical" evidence="13">
    <location>
        <begin position="305"/>
        <end position="323"/>
    </location>
</feature>
<dbReference type="InterPro" id="IPR000832">
    <property type="entry name" value="GPCR_2_secretin-like"/>
</dbReference>
<dbReference type="GO" id="GO:0007188">
    <property type="term" value="P:adenylate cyclase-modulating G protein-coupled receptor signaling pathway"/>
    <property type="evidence" value="ECO:0007669"/>
    <property type="project" value="TreeGrafter"/>
</dbReference>
<evidence type="ECO:0000256" key="9">
    <source>
        <dbReference type="ARBA" id="ARBA00023180"/>
    </source>
</evidence>
<dbReference type="Gene3D" id="1.20.1070.10">
    <property type="entry name" value="Rhodopsin 7-helix transmembrane proteins"/>
    <property type="match status" value="1"/>
</dbReference>
<feature type="domain" description="G-protein coupled receptors family 2 profile 1" evidence="14">
    <location>
        <begin position="11"/>
        <end position="88"/>
    </location>
</feature>
<keyword evidence="16" id="KW-1185">Reference proteome</keyword>
<gene>
    <name evidence="17" type="primary">LOC105359098</name>
</gene>
<accession>A0AAJ6VIK5</accession>
<dbReference type="FunFam" id="1.20.1070.10:FF:000155">
    <property type="entry name" value="diuretic hormone receptor isoform X1"/>
    <property type="match status" value="1"/>
</dbReference>
<dbReference type="PANTHER" id="PTHR45620:SF15">
    <property type="entry name" value="DIURETIC HORMONE 44 RECEPTOR 1-RELATED"/>
    <property type="match status" value="1"/>
</dbReference>
<keyword evidence="10" id="KW-0807">Transducer</keyword>
<dbReference type="AlphaFoldDB" id="A0AAJ6VIK5"/>
<protein>
    <recommendedName>
        <fullName evidence="12">Diuretic hormone receptor</fullName>
    </recommendedName>
</protein>
<dbReference type="RefSeq" id="XP_011493880.1">
    <property type="nucleotide sequence ID" value="XM_011495578.1"/>
</dbReference>
<comment type="subcellular location">
    <subcellularLocation>
        <location evidence="1">Cell membrane</location>
        <topology evidence="1">Multi-pass membrane protein</topology>
    </subcellularLocation>
</comment>
<dbReference type="PANTHER" id="PTHR45620">
    <property type="entry name" value="PDF RECEPTOR-LIKE PROTEIN-RELATED"/>
    <property type="match status" value="1"/>
</dbReference>
<dbReference type="GO" id="GO:0008528">
    <property type="term" value="F:G protein-coupled peptide receptor activity"/>
    <property type="evidence" value="ECO:0007669"/>
    <property type="project" value="TreeGrafter"/>
</dbReference>
<dbReference type="InterPro" id="IPR017983">
    <property type="entry name" value="GPCR_2_secretin-like_CS"/>
</dbReference>
<feature type="transmembrane region" description="Helical" evidence="13">
    <location>
        <begin position="210"/>
        <end position="229"/>
    </location>
</feature>
<evidence type="ECO:0000256" key="5">
    <source>
        <dbReference type="ARBA" id="ARBA00022989"/>
    </source>
</evidence>
<dbReference type="CTD" id="36601"/>
<dbReference type="InterPro" id="IPR017981">
    <property type="entry name" value="GPCR_2-like_7TM"/>
</dbReference>
<dbReference type="GO" id="GO:0007166">
    <property type="term" value="P:cell surface receptor signaling pathway"/>
    <property type="evidence" value="ECO:0007669"/>
    <property type="project" value="InterPro"/>
</dbReference>
<dbReference type="Pfam" id="PF02793">
    <property type="entry name" value="HRM"/>
    <property type="match status" value="1"/>
</dbReference>
<evidence type="ECO:0000256" key="11">
    <source>
        <dbReference type="ARBA" id="ARBA00054836"/>
    </source>
</evidence>
<evidence type="ECO:0000256" key="4">
    <source>
        <dbReference type="ARBA" id="ARBA00022692"/>
    </source>
</evidence>
<dbReference type="InterPro" id="IPR036445">
    <property type="entry name" value="GPCR_2_extracell_dom_sf"/>
</dbReference>
<dbReference type="PRINTS" id="PR01127">
    <property type="entry name" value="DIUHORMONER"/>
</dbReference>
<feature type="domain" description="G-protein coupled receptors family 2 profile 2" evidence="15">
    <location>
        <begin position="101"/>
        <end position="356"/>
    </location>
</feature>
<comment type="similarity">
    <text evidence="2">Belongs to the G-protein coupled receptor 2 family.</text>
</comment>
<evidence type="ECO:0000259" key="15">
    <source>
        <dbReference type="PROSITE" id="PS50261"/>
    </source>
</evidence>
<dbReference type="PRINTS" id="PR00249">
    <property type="entry name" value="GPCRSECRETIN"/>
</dbReference>
<dbReference type="GO" id="GO:0005886">
    <property type="term" value="C:plasma membrane"/>
    <property type="evidence" value="ECO:0007669"/>
    <property type="project" value="UniProtKB-SubCell"/>
</dbReference>
<feature type="transmembrane region" description="Helical" evidence="13">
    <location>
        <begin position="335"/>
        <end position="355"/>
    </location>
</feature>
<keyword evidence="8" id="KW-0675">Receptor</keyword>
<keyword evidence="7 13" id="KW-0472">Membrane</keyword>
<dbReference type="SMART" id="SM00008">
    <property type="entry name" value="HormR"/>
    <property type="match status" value="1"/>
</dbReference>
<feature type="transmembrane region" description="Helical" evidence="13">
    <location>
        <begin position="260"/>
        <end position="285"/>
    </location>
</feature>
<evidence type="ECO:0000256" key="12">
    <source>
        <dbReference type="ARBA" id="ARBA00071387"/>
    </source>
</evidence>
<dbReference type="PROSITE" id="PS00649">
    <property type="entry name" value="G_PROTEIN_RECEP_F2_1"/>
    <property type="match status" value="1"/>
</dbReference>
<keyword evidence="6" id="KW-0297">G-protein coupled receptor</keyword>
<dbReference type="PROSITE" id="PS50227">
    <property type="entry name" value="G_PROTEIN_RECEP_F2_3"/>
    <property type="match status" value="1"/>
</dbReference>
<organism evidence="16 17">
    <name type="scientific">Ceratosolen solmsi marchali</name>
    <dbReference type="NCBI Taxonomy" id="326594"/>
    <lineage>
        <taxon>Eukaryota</taxon>
        <taxon>Metazoa</taxon>
        <taxon>Ecdysozoa</taxon>
        <taxon>Arthropoda</taxon>
        <taxon>Hexapoda</taxon>
        <taxon>Insecta</taxon>
        <taxon>Pterygota</taxon>
        <taxon>Neoptera</taxon>
        <taxon>Endopterygota</taxon>
        <taxon>Hymenoptera</taxon>
        <taxon>Apocrita</taxon>
        <taxon>Proctotrupomorpha</taxon>
        <taxon>Chalcidoidea</taxon>
        <taxon>Agaonidae</taxon>
        <taxon>Agaoninae</taxon>
        <taxon>Ceratosolen</taxon>
    </lineage>
</organism>
<evidence type="ECO:0000256" key="6">
    <source>
        <dbReference type="ARBA" id="ARBA00023040"/>
    </source>
</evidence>
<name>A0AAJ6VIK5_9HYME</name>
<reference evidence="17" key="1">
    <citation type="submission" date="2025-08" db="UniProtKB">
        <authorList>
            <consortium name="RefSeq"/>
        </authorList>
    </citation>
    <scope>IDENTIFICATION</scope>
</reference>